<feature type="compositionally biased region" description="Low complexity" evidence="5">
    <location>
        <begin position="417"/>
        <end position="430"/>
    </location>
</feature>
<dbReference type="InterPro" id="IPR016024">
    <property type="entry name" value="ARM-type_fold"/>
</dbReference>
<dbReference type="SUPFAM" id="SSF48371">
    <property type="entry name" value="ARM repeat"/>
    <property type="match status" value="1"/>
</dbReference>
<protein>
    <submittedName>
        <fullName evidence="7">Armadillo like helical domain containing 3</fullName>
    </submittedName>
</protein>
<dbReference type="InterPro" id="IPR039868">
    <property type="entry name" value="ARMD3-like"/>
</dbReference>
<evidence type="ECO:0000256" key="5">
    <source>
        <dbReference type="SAM" id="MobiDB-lite"/>
    </source>
</evidence>
<dbReference type="GO" id="GO:0005829">
    <property type="term" value="C:cytosol"/>
    <property type="evidence" value="ECO:0007669"/>
    <property type="project" value="TreeGrafter"/>
</dbReference>
<feature type="compositionally biased region" description="Basic and acidic residues" evidence="5">
    <location>
        <begin position="404"/>
        <end position="416"/>
    </location>
</feature>
<feature type="compositionally biased region" description="Basic and acidic residues" evidence="5">
    <location>
        <begin position="300"/>
        <end position="315"/>
    </location>
</feature>
<dbReference type="PANTHER" id="PTHR13608">
    <property type="entry name" value="ARMADILLO-LIKE HELICAL DOMAIN-CONTAINING PROTEIN 3"/>
    <property type="match status" value="1"/>
</dbReference>
<feature type="region of interest" description="Disordered" evidence="5">
    <location>
        <begin position="1"/>
        <end position="34"/>
    </location>
</feature>
<evidence type="ECO:0000259" key="6">
    <source>
        <dbReference type="SMART" id="SM01158"/>
    </source>
</evidence>
<evidence type="ECO:0000313" key="7">
    <source>
        <dbReference type="Ensembl" id="ENSTGUP00000029977.1"/>
    </source>
</evidence>
<dbReference type="GeneTree" id="ENSGT00390000002554"/>
<feature type="compositionally biased region" description="Low complexity" evidence="5">
    <location>
        <begin position="861"/>
        <end position="871"/>
    </location>
</feature>
<evidence type="ECO:0000256" key="4">
    <source>
        <dbReference type="ARBA" id="ARBA00023136"/>
    </source>
</evidence>
<feature type="region of interest" description="Disordered" evidence="5">
    <location>
        <begin position="70"/>
        <end position="90"/>
    </location>
</feature>
<evidence type="ECO:0000256" key="1">
    <source>
        <dbReference type="ARBA" id="ARBA00004370"/>
    </source>
</evidence>
<gene>
    <name evidence="7" type="primary">ARMH3</name>
</gene>
<dbReference type="SMART" id="SM01158">
    <property type="entry name" value="DUF1741"/>
    <property type="match status" value="1"/>
</dbReference>
<keyword evidence="2" id="KW-0812">Transmembrane</keyword>
<feature type="compositionally biased region" description="Low complexity" evidence="5">
    <location>
        <begin position="267"/>
        <end position="293"/>
    </location>
</feature>
<dbReference type="Proteomes" id="UP000007754">
    <property type="component" value="Chromosome 6"/>
</dbReference>
<evidence type="ECO:0000313" key="8">
    <source>
        <dbReference type="Proteomes" id="UP000007754"/>
    </source>
</evidence>
<keyword evidence="3" id="KW-1133">Transmembrane helix</keyword>
<dbReference type="InParanoid" id="A0A674H5F2"/>
<dbReference type="PANTHER" id="PTHR13608:SF3">
    <property type="entry name" value="ARMADILLO-LIKE HELICAL DOMAIN-CONTAINING PROTEIN 3"/>
    <property type="match status" value="1"/>
</dbReference>
<comment type="subcellular location">
    <subcellularLocation>
        <location evidence="1">Membrane</location>
    </subcellularLocation>
</comment>
<accession>A0A674H5F2</accession>
<feature type="compositionally biased region" description="Low complexity" evidence="5">
    <location>
        <begin position="390"/>
        <end position="399"/>
    </location>
</feature>
<proteinExistence type="predicted"/>
<organism evidence="7 8">
    <name type="scientific">Taeniopygia guttata</name>
    <name type="common">Zebra finch</name>
    <name type="synonym">Poephila guttata</name>
    <dbReference type="NCBI Taxonomy" id="59729"/>
    <lineage>
        <taxon>Eukaryota</taxon>
        <taxon>Metazoa</taxon>
        <taxon>Chordata</taxon>
        <taxon>Craniata</taxon>
        <taxon>Vertebrata</taxon>
        <taxon>Euteleostomi</taxon>
        <taxon>Archelosauria</taxon>
        <taxon>Archosauria</taxon>
        <taxon>Dinosauria</taxon>
        <taxon>Saurischia</taxon>
        <taxon>Theropoda</taxon>
        <taxon>Coelurosauria</taxon>
        <taxon>Aves</taxon>
        <taxon>Neognathae</taxon>
        <taxon>Neoaves</taxon>
        <taxon>Telluraves</taxon>
        <taxon>Australaves</taxon>
        <taxon>Passeriformes</taxon>
        <taxon>Passeroidea</taxon>
        <taxon>Estrildidae</taxon>
        <taxon>Estrildinae</taxon>
        <taxon>Taeniopygia</taxon>
    </lineage>
</organism>
<feature type="domain" description="Armadillo-like helical" evidence="6">
    <location>
        <begin position="958"/>
        <end position="1194"/>
    </location>
</feature>
<sequence>MPDEEEFGSGGKAGSSRHQEDMLGRGQDPVLGAVVQDYPRSAQPHALLPHLQSTGTDTEPEGTLAHVRVSTQRRPLLTPHQTGSLAAHGDDSCPGTLAELQCLQQLPAHGHHKVPDLGPAVFPHHGQYPGVRYHRALQEEQSHKGWLGRLPAPLQVGSSDAVALEGHHPRQGGRPALLQEQEMLPVGAGLDVAGLFSAAQQLPQPVASAEVTQVGDLPQLHPVSDSVRQGELGHGATAALSALPEPHPAPRNPAPGGGPSGHLGQLPPSASRFRGSSSRGRAAAGAARTPSAARARRVPSRRDPPAAAAPDDRGRARAAPLSAAQSRGRGFPGGAAPRRRGPSRSYFRRRCAVGCGAASRGPPASSRRRRGHLFPGCVCTCVCQTRGASRAPAGPGRSLPRPPRLREPRPRGERAGARAAPARCAGSGCPQVSAGAAGGDAGPRPRGRARPRCPSGAGGSAAPAAPRGGRAPRREGPRQTPAPRSRAAGCPARLAAGAAARSPCSGRCFSSAAGNAAAQRVYSMAQTEKKGGLLRKSSASKKPLKEKVVLMYDEIFTIEDPSKCNPRFWEELFLMKVNLEYLEGKLEALDGEELMKIKDNINCLFQHCIQALGEEHPIRVVNALQTLCALIRGVHQKNKSTSGFDIINMLVGFDKAELCMKNLMESLDSLLCAEGSESLKSLCLKLLLCLVTVTDNISQNTILEYVMINSIFEAILQILSSPLSRREHGYDAVVLLALLVNYRKYESVNPYIVKLSIVDDEATLNGMGLVIAQALSEYNRQYKDKEEEHQTGFFSALTNMVGSMFIADADEKISVQTNEAILLALYEAVHLNRNFITVLAQSHPEMGLMTSPTSPVPTTPVTPLGTTPPSSDVISSAELPLDADVQTSNLLITFLKYSSIVMQDTKDEHRLHSGKLCLIILTCIAEDQYANAFLHDDNMNFRVNLHRMPMRHRKKAADKNLPCRPLVCAVLDLMVEFIVTHMMKEFPMDLYVRCIQIVHKLLCYQKKCRVRLHYTWRELWSALINLLKFLMSNETVLLAKHNIFTLALMVVNLFNMFITYGDTFLPTPSSYDELYYEIIRMHQNFDNLYSMVLRLSTNAGQWKEPASKVTHALVNIRAIINHFNPKIESYAAVNHISQLSEDQVLEVVRSNYDTLTLKLQDGLDQYERYSEQHKEAAFFKELVRSISINVRKNLAFNTLSQELLLKEFSTIS</sequence>
<keyword evidence="8" id="KW-1185">Reference proteome</keyword>
<dbReference type="AlphaFoldDB" id="A0A674H5F2"/>
<feature type="compositionally biased region" description="Polar residues" evidence="5">
    <location>
        <begin position="70"/>
        <end position="84"/>
    </location>
</feature>
<dbReference type="Ensembl" id="ENSTGUT00000028852.1">
    <property type="protein sequence ID" value="ENSTGUP00000029977.1"/>
    <property type="gene ID" value="ENSTGUG00000009880.2"/>
</dbReference>
<reference evidence="7" key="2">
    <citation type="submission" date="2025-08" db="UniProtKB">
        <authorList>
            <consortium name="Ensembl"/>
        </authorList>
    </citation>
    <scope>IDENTIFICATION</scope>
</reference>
<name>A0A674H5F2_TAEGU</name>
<reference evidence="7" key="3">
    <citation type="submission" date="2025-09" db="UniProtKB">
        <authorList>
            <consortium name="Ensembl"/>
        </authorList>
    </citation>
    <scope>IDENTIFICATION</scope>
</reference>
<dbReference type="InterPro" id="IPR013636">
    <property type="entry name" value="ARMH3_C"/>
</dbReference>
<feature type="region of interest" description="Disordered" evidence="5">
    <location>
        <begin position="387"/>
        <end position="489"/>
    </location>
</feature>
<dbReference type="GO" id="GO:0016020">
    <property type="term" value="C:membrane"/>
    <property type="evidence" value="ECO:0007669"/>
    <property type="project" value="UniProtKB-SubCell"/>
</dbReference>
<evidence type="ECO:0000256" key="3">
    <source>
        <dbReference type="ARBA" id="ARBA00022989"/>
    </source>
</evidence>
<feature type="region of interest" description="Disordered" evidence="5">
    <location>
        <begin position="241"/>
        <end position="345"/>
    </location>
</feature>
<dbReference type="Pfam" id="PF08427">
    <property type="entry name" value="ARMH3_C"/>
    <property type="match status" value="1"/>
</dbReference>
<keyword evidence="4" id="KW-0472">Membrane</keyword>
<feature type="region of interest" description="Disordered" evidence="5">
    <location>
        <begin position="851"/>
        <end position="873"/>
    </location>
</feature>
<reference evidence="7 8" key="1">
    <citation type="journal article" date="2010" name="Nature">
        <title>The genome of a songbird.</title>
        <authorList>
            <person name="Warren W.C."/>
            <person name="Clayton D.F."/>
            <person name="Ellegren H."/>
            <person name="Arnold A.P."/>
            <person name="Hillier L.W."/>
            <person name="Kunstner A."/>
            <person name="Searle S."/>
            <person name="White S."/>
            <person name="Vilella A.J."/>
            <person name="Fairley S."/>
            <person name="Heger A."/>
            <person name="Kong L."/>
            <person name="Ponting C.P."/>
            <person name="Jarvis E.D."/>
            <person name="Mello C.V."/>
            <person name="Minx P."/>
            <person name="Lovell P."/>
            <person name="Velho T.A."/>
            <person name="Ferris M."/>
            <person name="Balakrishnan C.N."/>
            <person name="Sinha S."/>
            <person name="Blatti C."/>
            <person name="London S.E."/>
            <person name="Li Y."/>
            <person name="Lin Y.C."/>
            <person name="George J."/>
            <person name="Sweedler J."/>
            <person name="Southey B."/>
            <person name="Gunaratne P."/>
            <person name="Watson M."/>
            <person name="Nam K."/>
            <person name="Backstrom N."/>
            <person name="Smeds L."/>
            <person name="Nabholz B."/>
            <person name="Itoh Y."/>
            <person name="Whitney O."/>
            <person name="Pfenning A.R."/>
            <person name="Howard J."/>
            <person name="Volker M."/>
            <person name="Skinner B.M."/>
            <person name="Griffin D.K."/>
            <person name="Ye L."/>
            <person name="McLaren W.M."/>
            <person name="Flicek P."/>
            <person name="Quesada V."/>
            <person name="Velasco G."/>
            <person name="Lopez-Otin C."/>
            <person name="Puente X.S."/>
            <person name="Olender T."/>
            <person name="Lancet D."/>
            <person name="Smit A.F."/>
            <person name="Hubley R."/>
            <person name="Konkel M.K."/>
            <person name="Walker J.A."/>
            <person name="Batzer M.A."/>
            <person name="Gu W."/>
            <person name="Pollock D.D."/>
            <person name="Chen L."/>
            <person name="Cheng Z."/>
            <person name="Eichler E.E."/>
            <person name="Stapley J."/>
            <person name="Slate J."/>
            <person name="Ekblom R."/>
            <person name="Birkhead T."/>
            <person name="Burke T."/>
            <person name="Burt D."/>
            <person name="Scharff C."/>
            <person name="Adam I."/>
            <person name="Richard H."/>
            <person name="Sultan M."/>
            <person name="Soldatov A."/>
            <person name="Lehrach H."/>
            <person name="Edwards S.V."/>
            <person name="Yang S.P."/>
            <person name="Li X."/>
            <person name="Graves T."/>
            <person name="Fulton L."/>
            <person name="Nelson J."/>
            <person name="Chinwalla A."/>
            <person name="Hou S."/>
            <person name="Mardis E.R."/>
            <person name="Wilson R.K."/>
        </authorList>
    </citation>
    <scope>NUCLEOTIDE SEQUENCE [LARGE SCALE GENOMIC DNA]</scope>
</reference>
<evidence type="ECO:0000256" key="2">
    <source>
        <dbReference type="ARBA" id="ARBA00022692"/>
    </source>
</evidence>
<feature type="compositionally biased region" description="Low complexity" evidence="5">
    <location>
        <begin position="452"/>
        <end position="469"/>
    </location>
</feature>